<feature type="signal peptide" evidence="10">
    <location>
        <begin position="1"/>
        <end position="26"/>
    </location>
</feature>
<organism evidence="12 13">
    <name type="scientific">Candidatus Limivivens merdigallinarum</name>
    <dbReference type="NCBI Taxonomy" id="2840859"/>
    <lineage>
        <taxon>Bacteria</taxon>
        <taxon>Bacillati</taxon>
        <taxon>Bacillota</taxon>
        <taxon>Clostridia</taxon>
        <taxon>Lachnospirales</taxon>
        <taxon>Lachnospiraceae</taxon>
        <taxon>Lachnospiraceae incertae sedis</taxon>
        <taxon>Candidatus Limivivens</taxon>
    </lineage>
</organism>
<dbReference type="Gene3D" id="2.40.440.10">
    <property type="entry name" value="L,D-transpeptidase catalytic domain-like"/>
    <property type="match status" value="1"/>
</dbReference>
<feature type="region of interest" description="Disordered" evidence="9">
    <location>
        <begin position="548"/>
        <end position="574"/>
    </location>
</feature>
<dbReference type="Pfam" id="PF03734">
    <property type="entry name" value="YkuD"/>
    <property type="match status" value="1"/>
</dbReference>
<evidence type="ECO:0000256" key="3">
    <source>
        <dbReference type="ARBA" id="ARBA00022737"/>
    </source>
</evidence>
<evidence type="ECO:0000256" key="1">
    <source>
        <dbReference type="ARBA" id="ARBA00004752"/>
    </source>
</evidence>
<dbReference type="Pfam" id="PF01473">
    <property type="entry name" value="Choline_bind_1"/>
    <property type="match status" value="6"/>
</dbReference>
<evidence type="ECO:0000256" key="7">
    <source>
        <dbReference type="PROSITE-ProRule" id="PRU00591"/>
    </source>
</evidence>
<gene>
    <name evidence="12" type="ORF">IAB26_13830</name>
</gene>
<feature type="active site" description="Proton donor/acceptor" evidence="8">
    <location>
        <position position="485"/>
    </location>
</feature>
<keyword evidence="10" id="KW-0732">Signal</keyword>
<dbReference type="GO" id="GO:0005576">
    <property type="term" value="C:extracellular region"/>
    <property type="evidence" value="ECO:0007669"/>
    <property type="project" value="TreeGrafter"/>
</dbReference>
<evidence type="ECO:0000256" key="9">
    <source>
        <dbReference type="SAM" id="MobiDB-lite"/>
    </source>
</evidence>
<dbReference type="GO" id="GO:0016740">
    <property type="term" value="F:transferase activity"/>
    <property type="evidence" value="ECO:0007669"/>
    <property type="project" value="UniProtKB-KW"/>
</dbReference>
<dbReference type="GO" id="GO:0018104">
    <property type="term" value="P:peptidoglycan-protein cross-linking"/>
    <property type="evidence" value="ECO:0007669"/>
    <property type="project" value="TreeGrafter"/>
</dbReference>
<keyword evidence="3" id="KW-0677">Repeat</keyword>
<dbReference type="Pfam" id="PF19127">
    <property type="entry name" value="Choline_bind_3"/>
    <property type="match status" value="1"/>
</dbReference>
<keyword evidence="4 8" id="KW-0133">Cell shape</keyword>
<reference evidence="12" key="1">
    <citation type="submission" date="2020-10" db="EMBL/GenBank/DDBJ databases">
        <authorList>
            <person name="Gilroy R."/>
        </authorList>
    </citation>
    <scope>NUCLEOTIDE SEQUENCE</scope>
    <source>
        <strain evidence="12">ChiSjej3B21-11622</strain>
    </source>
</reference>
<comment type="caution">
    <text evidence="12">The sequence shown here is derived from an EMBL/GenBank/DDBJ whole genome shotgun (WGS) entry which is preliminary data.</text>
</comment>
<evidence type="ECO:0000256" key="2">
    <source>
        <dbReference type="ARBA" id="ARBA00022679"/>
    </source>
</evidence>
<dbReference type="Gene3D" id="2.10.270.10">
    <property type="entry name" value="Cholin Binding"/>
    <property type="match status" value="6"/>
</dbReference>
<dbReference type="InterPro" id="IPR038063">
    <property type="entry name" value="Transpep_catalytic_dom"/>
</dbReference>
<dbReference type="GO" id="GO:0008360">
    <property type="term" value="P:regulation of cell shape"/>
    <property type="evidence" value="ECO:0007669"/>
    <property type="project" value="UniProtKB-UniRule"/>
</dbReference>
<reference evidence="12" key="2">
    <citation type="journal article" date="2021" name="PeerJ">
        <title>Extensive microbial diversity within the chicken gut microbiome revealed by metagenomics and culture.</title>
        <authorList>
            <person name="Gilroy R."/>
            <person name="Ravi A."/>
            <person name="Getino M."/>
            <person name="Pursley I."/>
            <person name="Horton D.L."/>
            <person name="Alikhan N.F."/>
            <person name="Baker D."/>
            <person name="Gharbi K."/>
            <person name="Hall N."/>
            <person name="Watson M."/>
            <person name="Adriaenssens E.M."/>
            <person name="Foster-Nyarko E."/>
            <person name="Jarju S."/>
            <person name="Secka A."/>
            <person name="Antonio M."/>
            <person name="Oren A."/>
            <person name="Chaudhuri R.R."/>
            <person name="La Ragione R."/>
            <person name="Hildebrand F."/>
            <person name="Pallen M.J."/>
        </authorList>
    </citation>
    <scope>NUCLEOTIDE SEQUENCE</scope>
    <source>
        <strain evidence="12">ChiSjej3B21-11622</strain>
    </source>
</reference>
<dbReference type="SUPFAM" id="SSF69360">
    <property type="entry name" value="Cell wall binding repeat"/>
    <property type="match status" value="2"/>
</dbReference>
<keyword evidence="5 8" id="KW-0573">Peptidoglycan synthesis</keyword>
<comment type="pathway">
    <text evidence="1 8">Cell wall biogenesis; peptidoglycan biosynthesis.</text>
</comment>
<evidence type="ECO:0000256" key="4">
    <source>
        <dbReference type="ARBA" id="ARBA00022960"/>
    </source>
</evidence>
<dbReference type="InterPro" id="IPR005490">
    <property type="entry name" value="LD_TPept_cat_dom"/>
</dbReference>
<evidence type="ECO:0000256" key="6">
    <source>
        <dbReference type="ARBA" id="ARBA00023316"/>
    </source>
</evidence>
<evidence type="ECO:0000256" key="8">
    <source>
        <dbReference type="PROSITE-ProRule" id="PRU01373"/>
    </source>
</evidence>
<feature type="repeat" description="Cell wall-binding" evidence="7">
    <location>
        <begin position="346"/>
        <end position="365"/>
    </location>
</feature>
<dbReference type="AlphaFoldDB" id="A0A9D1D2F3"/>
<keyword evidence="6 8" id="KW-0961">Cell wall biogenesis/degradation</keyword>
<dbReference type="EMBL" id="DVFT01000202">
    <property type="protein sequence ID" value="HIQ97623.1"/>
    <property type="molecule type" value="Genomic_DNA"/>
</dbReference>
<evidence type="ECO:0000256" key="10">
    <source>
        <dbReference type="SAM" id="SignalP"/>
    </source>
</evidence>
<sequence length="574" mass="64530">MKFRKMLPVLCMAMGLTFAIPLAAGATGTNSTAEATQKESAGWHNDSNGKKYYILENGNKAVGFQSISTVYEGKTYYFLYYFGNDGYLVQLQSGPVEIGGNSYFCYGEKSNYALAVATLCKDSNTGKYYMADNDGHLVKGKVVRLKSTGKLYAFDKNGVRLSRGLQTLNGNKYYVQSDGSLLANGKKKIGLRTYTFDKNGVMSKTATRGKYLYRVNDNMKVKKGWFKDTDGNTYYATSRGRLRTGFQTYKGKKYYFDPSTGALVKNSWIKYQKRYYRASSTGRIRTGWFKVGGNKYHSNSAGRCDRGFTTIGNYTYYFNTRGVMQKGWLKQKRGTYYFSLTTGRMVTGWRNVENKSYYFDSNGKMKTGWFTYNGNKYYLDPDNGGAMISGKTVRIDGERYTFNNNGTLKGFKLSGSYSIRVNRQQNVLTVYQGGEPVKAFLCSTGVNNATPLGTFTILDKLPMHELNGPTWGFYCSHITSSILFHSIPSPEPNRQSLPAYKYNLLGQQASEGCIRLRMGDAYWIYQNCPIGTPVTVYDSSDPGPLGKPTYKKIPASMTVDPTDPQYASQYPQYQ</sequence>
<evidence type="ECO:0000313" key="12">
    <source>
        <dbReference type="EMBL" id="HIQ97623.1"/>
    </source>
</evidence>
<keyword evidence="2" id="KW-0808">Transferase</keyword>
<dbReference type="PROSITE" id="PS51170">
    <property type="entry name" value="CW"/>
    <property type="match status" value="2"/>
</dbReference>
<evidence type="ECO:0000256" key="5">
    <source>
        <dbReference type="ARBA" id="ARBA00022984"/>
    </source>
</evidence>
<proteinExistence type="predicted"/>
<name>A0A9D1D2F3_9FIRM</name>
<dbReference type="InterPro" id="IPR018337">
    <property type="entry name" value="Cell_wall/Cho-bd_repeat"/>
</dbReference>
<feature type="repeat" description="Cell wall-binding" evidence="7">
    <location>
        <begin position="366"/>
        <end position="385"/>
    </location>
</feature>
<feature type="chain" id="PRO_5038635965" evidence="10">
    <location>
        <begin position="27"/>
        <end position="574"/>
    </location>
</feature>
<dbReference type="PANTHER" id="PTHR30582">
    <property type="entry name" value="L,D-TRANSPEPTIDASE"/>
    <property type="match status" value="1"/>
</dbReference>
<feature type="compositionally biased region" description="Polar residues" evidence="9">
    <location>
        <begin position="565"/>
        <end position="574"/>
    </location>
</feature>
<dbReference type="Proteomes" id="UP000886886">
    <property type="component" value="Unassembled WGS sequence"/>
</dbReference>
<evidence type="ECO:0000259" key="11">
    <source>
        <dbReference type="PROSITE" id="PS52029"/>
    </source>
</evidence>
<evidence type="ECO:0000313" key="13">
    <source>
        <dbReference type="Proteomes" id="UP000886886"/>
    </source>
</evidence>
<accession>A0A9D1D2F3</accession>
<dbReference type="SUPFAM" id="SSF141523">
    <property type="entry name" value="L,D-transpeptidase catalytic domain-like"/>
    <property type="match status" value="1"/>
</dbReference>
<dbReference type="PROSITE" id="PS52029">
    <property type="entry name" value="LD_TPASE"/>
    <property type="match status" value="1"/>
</dbReference>
<dbReference type="PANTHER" id="PTHR30582:SF2">
    <property type="entry name" value="L,D-TRANSPEPTIDASE YCIB-RELATED"/>
    <property type="match status" value="1"/>
</dbReference>
<protein>
    <submittedName>
        <fullName evidence="12">L,D-transpeptidase family protein</fullName>
    </submittedName>
</protein>
<dbReference type="InterPro" id="IPR050979">
    <property type="entry name" value="LD-transpeptidase"/>
</dbReference>
<dbReference type="GO" id="GO:0071555">
    <property type="term" value="P:cell wall organization"/>
    <property type="evidence" value="ECO:0007669"/>
    <property type="project" value="UniProtKB-UniRule"/>
</dbReference>
<dbReference type="GO" id="GO:0071972">
    <property type="term" value="F:peptidoglycan L,D-transpeptidase activity"/>
    <property type="evidence" value="ECO:0007669"/>
    <property type="project" value="TreeGrafter"/>
</dbReference>
<feature type="domain" description="L,D-TPase catalytic" evidence="11">
    <location>
        <begin position="417"/>
        <end position="537"/>
    </location>
</feature>
<dbReference type="CDD" id="cd16913">
    <property type="entry name" value="YkuD_like"/>
    <property type="match status" value="1"/>
</dbReference>
<feature type="active site" description="Nucleophile" evidence="8">
    <location>
        <position position="513"/>
    </location>
</feature>